<reference evidence="3 4" key="1">
    <citation type="submission" date="2022-11" db="UniProtKB">
        <authorList>
            <consortium name="WormBaseParasite"/>
        </authorList>
    </citation>
    <scope>IDENTIFICATION</scope>
</reference>
<sequence>NQSQVAQLEQKFVENHALDFRTLDLPVNAVATALKNFFSALAEPVIPYALYNDLIAATGAEEHKLGAIRRVLDRLPAENRQVLRYLIGHMRHVADNAHLTAMDLRNLAKCWWPTLLRPHFDSFESMAGLTPRLEEFAQLLLQNSDLLLSGSVVEQRSGDRK</sequence>
<evidence type="ECO:0000259" key="1">
    <source>
        <dbReference type="PROSITE" id="PS50238"/>
    </source>
</evidence>
<dbReference type="WBParaSite" id="PSAMB.scaffold3595size17650.g22130.t1">
    <property type="protein sequence ID" value="PSAMB.scaffold3595size17650.g22130.t1"/>
    <property type="gene ID" value="PSAMB.scaffold3595size17650.g22130"/>
</dbReference>
<dbReference type="WBParaSite" id="PSAMB.scaffold5979size10448.g27642.t1">
    <property type="protein sequence ID" value="PSAMB.scaffold5979size10448.g27642.t1"/>
    <property type="gene ID" value="PSAMB.scaffold5979size10448.g27642"/>
</dbReference>
<dbReference type="Pfam" id="PF00620">
    <property type="entry name" value="RhoGAP"/>
    <property type="match status" value="1"/>
</dbReference>
<dbReference type="GO" id="GO:0050770">
    <property type="term" value="P:regulation of axonogenesis"/>
    <property type="evidence" value="ECO:0007669"/>
    <property type="project" value="TreeGrafter"/>
</dbReference>
<dbReference type="GO" id="GO:0005096">
    <property type="term" value="F:GTPase activator activity"/>
    <property type="evidence" value="ECO:0007669"/>
    <property type="project" value="TreeGrafter"/>
</dbReference>
<dbReference type="GO" id="GO:0007266">
    <property type="term" value="P:Rho protein signal transduction"/>
    <property type="evidence" value="ECO:0007669"/>
    <property type="project" value="TreeGrafter"/>
</dbReference>
<evidence type="ECO:0000313" key="2">
    <source>
        <dbReference type="Proteomes" id="UP000887566"/>
    </source>
</evidence>
<feature type="domain" description="Rho-GAP" evidence="1">
    <location>
        <begin position="1"/>
        <end position="148"/>
    </location>
</feature>
<dbReference type="InterPro" id="IPR000198">
    <property type="entry name" value="RhoGAP_dom"/>
</dbReference>
<organism evidence="2 4">
    <name type="scientific">Plectus sambesii</name>
    <dbReference type="NCBI Taxonomy" id="2011161"/>
    <lineage>
        <taxon>Eukaryota</taxon>
        <taxon>Metazoa</taxon>
        <taxon>Ecdysozoa</taxon>
        <taxon>Nematoda</taxon>
        <taxon>Chromadorea</taxon>
        <taxon>Plectida</taxon>
        <taxon>Plectina</taxon>
        <taxon>Plectoidea</taxon>
        <taxon>Plectidae</taxon>
        <taxon>Plectus</taxon>
    </lineage>
</organism>
<dbReference type="InterPro" id="IPR008936">
    <property type="entry name" value="Rho_GTPase_activation_prot"/>
</dbReference>
<evidence type="ECO:0000313" key="3">
    <source>
        <dbReference type="WBParaSite" id="PSAMB.scaffold3595size17650.g22130.t1"/>
    </source>
</evidence>
<dbReference type="Gene3D" id="1.10.555.10">
    <property type="entry name" value="Rho GTPase activation protein"/>
    <property type="match status" value="1"/>
</dbReference>
<dbReference type="PANTHER" id="PTHR46005:SF4">
    <property type="entry name" value="RHO GTPASE-ACTIVATING PROTEIN 190"/>
    <property type="match status" value="1"/>
</dbReference>
<dbReference type="AlphaFoldDB" id="A0A914X1M1"/>
<dbReference type="SUPFAM" id="SSF48350">
    <property type="entry name" value="GTPase activation domain, GAP"/>
    <property type="match status" value="1"/>
</dbReference>
<dbReference type="SMART" id="SM00324">
    <property type="entry name" value="RhoGAP"/>
    <property type="match status" value="1"/>
</dbReference>
<dbReference type="PROSITE" id="PS50238">
    <property type="entry name" value="RHOGAP"/>
    <property type="match status" value="1"/>
</dbReference>
<dbReference type="GO" id="GO:0008361">
    <property type="term" value="P:regulation of cell size"/>
    <property type="evidence" value="ECO:0007669"/>
    <property type="project" value="TreeGrafter"/>
</dbReference>
<keyword evidence="2" id="KW-1185">Reference proteome</keyword>
<dbReference type="Proteomes" id="UP000887566">
    <property type="component" value="Unplaced"/>
</dbReference>
<evidence type="ECO:0000313" key="4">
    <source>
        <dbReference type="WBParaSite" id="PSAMB.scaffold5979size10448.g27642.t1"/>
    </source>
</evidence>
<dbReference type="InterPro" id="IPR051978">
    <property type="entry name" value="Rho-GAP_domain"/>
</dbReference>
<proteinExistence type="predicted"/>
<name>A0A914X1M1_9BILA</name>
<protein>
    <submittedName>
        <fullName evidence="3 4">Rho-GAP domain-containing protein</fullName>
    </submittedName>
</protein>
<dbReference type="PANTHER" id="PTHR46005">
    <property type="entry name" value="RHO GTPASE-ACTIVATING PROTEIN 190"/>
    <property type="match status" value="1"/>
</dbReference>
<dbReference type="GO" id="GO:0005829">
    <property type="term" value="C:cytosol"/>
    <property type="evidence" value="ECO:0007669"/>
    <property type="project" value="TreeGrafter"/>
</dbReference>
<accession>A0A914X1M1</accession>